<evidence type="ECO:0000259" key="1">
    <source>
        <dbReference type="PROSITE" id="PS50943"/>
    </source>
</evidence>
<dbReference type="Proteomes" id="UP000241736">
    <property type="component" value="Unassembled WGS sequence"/>
</dbReference>
<proteinExistence type="predicted"/>
<dbReference type="OrthoDB" id="6006530at2"/>
<dbReference type="SUPFAM" id="SSF47413">
    <property type="entry name" value="lambda repressor-like DNA-binding domains"/>
    <property type="match status" value="1"/>
</dbReference>
<dbReference type="InterPro" id="IPR010982">
    <property type="entry name" value="Lambda_DNA-bd_dom_sf"/>
</dbReference>
<dbReference type="SMART" id="SM00530">
    <property type="entry name" value="HTH_XRE"/>
    <property type="match status" value="1"/>
</dbReference>
<dbReference type="GO" id="GO:0003677">
    <property type="term" value="F:DNA binding"/>
    <property type="evidence" value="ECO:0007669"/>
    <property type="project" value="InterPro"/>
</dbReference>
<organism evidence="2 3">
    <name type="scientific">Arenimonas caeni</name>
    <dbReference type="NCBI Taxonomy" id="2058085"/>
    <lineage>
        <taxon>Bacteria</taxon>
        <taxon>Pseudomonadati</taxon>
        <taxon>Pseudomonadota</taxon>
        <taxon>Gammaproteobacteria</taxon>
        <taxon>Lysobacterales</taxon>
        <taxon>Lysobacteraceae</taxon>
        <taxon>Arenimonas</taxon>
    </lineage>
</organism>
<dbReference type="RefSeq" id="WP_106990191.1">
    <property type="nucleotide sequence ID" value="NZ_KZ679087.1"/>
</dbReference>
<comment type="caution">
    <text evidence="2">The sequence shown here is derived from an EMBL/GenBank/DDBJ whole genome shotgun (WGS) entry which is preliminary data.</text>
</comment>
<reference evidence="2 3" key="1">
    <citation type="submission" date="2018-03" db="EMBL/GenBank/DDBJ databases">
        <title>Arenimonas caeni sp. nov., isolated from activated sludge.</title>
        <authorList>
            <person name="Liu H."/>
        </authorList>
    </citation>
    <scope>NUCLEOTIDE SEQUENCE [LARGE SCALE GENOMIC DNA]</scope>
    <source>
        <strain evidence="3">z29</strain>
    </source>
</reference>
<dbReference type="CDD" id="cd00093">
    <property type="entry name" value="HTH_XRE"/>
    <property type="match status" value="1"/>
</dbReference>
<gene>
    <name evidence="2" type="ORF">C6N40_06475</name>
</gene>
<name>A0A2P6M9D5_9GAMM</name>
<evidence type="ECO:0000313" key="2">
    <source>
        <dbReference type="EMBL" id="PRH82614.1"/>
    </source>
</evidence>
<dbReference type="Pfam" id="PF01381">
    <property type="entry name" value="HTH_3"/>
    <property type="match status" value="1"/>
</dbReference>
<dbReference type="AlphaFoldDB" id="A0A2P6M9D5"/>
<feature type="domain" description="HTH cro/C1-type" evidence="1">
    <location>
        <begin position="5"/>
        <end position="58"/>
    </location>
</feature>
<dbReference type="InterPro" id="IPR001387">
    <property type="entry name" value="Cro/C1-type_HTH"/>
</dbReference>
<keyword evidence="3" id="KW-1185">Reference proteome</keyword>
<evidence type="ECO:0000313" key="3">
    <source>
        <dbReference type="Proteomes" id="UP000241736"/>
    </source>
</evidence>
<accession>A0A2P6M9D5</accession>
<dbReference type="EMBL" id="PVLF01000006">
    <property type="protein sequence ID" value="PRH82614.1"/>
    <property type="molecule type" value="Genomic_DNA"/>
</dbReference>
<dbReference type="PROSITE" id="PS50943">
    <property type="entry name" value="HTH_CROC1"/>
    <property type="match status" value="1"/>
</dbReference>
<protein>
    <recommendedName>
        <fullName evidence="1">HTH cro/C1-type domain-containing protein</fullName>
    </recommendedName>
</protein>
<sequence length="74" mass="7713">MGAHLKKAREALGLTQAEVAKAIGRDQPAISRYERGARPDLAIVPAYAKILGLTEVEVLFGPRCGGPAGDVEAA</sequence>
<dbReference type="Gene3D" id="1.10.260.40">
    <property type="entry name" value="lambda repressor-like DNA-binding domains"/>
    <property type="match status" value="1"/>
</dbReference>